<keyword evidence="5" id="KW-0819">tRNA processing</keyword>
<dbReference type="PANTHER" id="PTHR11806:SF0">
    <property type="entry name" value="PROTEIN MTO1 HOMOLOG, MITOCHONDRIAL"/>
    <property type="match status" value="1"/>
</dbReference>
<dbReference type="Proteomes" id="UP000327439">
    <property type="component" value="Chromosome D09"/>
</dbReference>
<dbReference type="GO" id="GO:0002098">
    <property type="term" value="P:tRNA wobble uridine modification"/>
    <property type="evidence" value="ECO:0007669"/>
    <property type="project" value="InterPro"/>
</dbReference>
<feature type="domain" description="tRNA uridine 5-carboxymethylaminomethyl modification enzyme C-terminal subdomain" evidence="8">
    <location>
        <begin position="614"/>
        <end position="654"/>
    </location>
</feature>
<dbReference type="PRINTS" id="PR00411">
    <property type="entry name" value="PNDRDTASEI"/>
</dbReference>
<name>A0A5J5PX32_GOSBA</name>
<accession>A0A5J5PX32</accession>
<dbReference type="PROSITE" id="PS01280">
    <property type="entry name" value="GIDA_1"/>
    <property type="match status" value="1"/>
</dbReference>
<dbReference type="Pfam" id="PF01134">
    <property type="entry name" value="GIDA"/>
    <property type="match status" value="1"/>
</dbReference>
<dbReference type="FunFam" id="3.50.50.60:FF:000094">
    <property type="entry name" value="tRNA uridine 5-carboxymethylaminomethyl modification enzyme MnmG"/>
    <property type="match status" value="1"/>
</dbReference>
<evidence type="ECO:0000313" key="10">
    <source>
        <dbReference type="Proteomes" id="UP000327439"/>
    </source>
</evidence>
<dbReference type="FunFam" id="1.10.10.1800:FF:000001">
    <property type="entry name" value="tRNA uridine 5-carboxymethylaminomethyl modification enzyme MnmG"/>
    <property type="match status" value="1"/>
</dbReference>
<organism evidence="9 10">
    <name type="scientific">Gossypium barbadense</name>
    <name type="common">Sea Island cotton</name>
    <name type="synonym">Hibiscus barbadensis</name>
    <dbReference type="NCBI Taxonomy" id="3634"/>
    <lineage>
        <taxon>Eukaryota</taxon>
        <taxon>Viridiplantae</taxon>
        <taxon>Streptophyta</taxon>
        <taxon>Embryophyta</taxon>
        <taxon>Tracheophyta</taxon>
        <taxon>Spermatophyta</taxon>
        <taxon>Magnoliopsida</taxon>
        <taxon>eudicotyledons</taxon>
        <taxon>Gunneridae</taxon>
        <taxon>Pentapetalae</taxon>
        <taxon>rosids</taxon>
        <taxon>malvids</taxon>
        <taxon>Malvales</taxon>
        <taxon>Malvaceae</taxon>
        <taxon>Malvoideae</taxon>
        <taxon>Gossypium</taxon>
    </lineage>
</organism>
<evidence type="ECO:0000313" key="9">
    <source>
        <dbReference type="EMBL" id="KAB2011218.1"/>
    </source>
</evidence>
<keyword evidence="7" id="KW-0520">NAD</keyword>
<comment type="similarity">
    <text evidence="2">Belongs to the MnmG family.</text>
</comment>
<evidence type="ECO:0000259" key="8">
    <source>
        <dbReference type="SMART" id="SM01228"/>
    </source>
</evidence>
<dbReference type="InterPro" id="IPR036188">
    <property type="entry name" value="FAD/NAD-bd_sf"/>
</dbReference>
<dbReference type="InterPro" id="IPR040131">
    <property type="entry name" value="MnmG_N"/>
</dbReference>
<gene>
    <name evidence="9" type="ORF">ES319_D09G005400v1</name>
</gene>
<dbReference type="InterPro" id="IPR020595">
    <property type="entry name" value="MnmG-rel_CS"/>
</dbReference>
<reference evidence="10" key="1">
    <citation type="journal article" date="2020" name="Nat. Genet.">
        <title>Genomic diversifications of five Gossypium allopolyploid species and their impact on cotton improvement.</title>
        <authorList>
            <person name="Chen Z.J."/>
            <person name="Sreedasyam A."/>
            <person name="Ando A."/>
            <person name="Song Q."/>
            <person name="De Santiago L.M."/>
            <person name="Hulse-Kemp A.M."/>
            <person name="Ding M."/>
            <person name="Ye W."/>
            <person name="Kirkbride R.C."/>
            <person name="Jenkins J."/>
            <person name="Plott C."/>
            <person name="Lovell J."/>
            <person name="Lin Y.M."/>
            <person name="Vaughn R."/>
            <person name="Liu B."/>
            <person name="Simpson S."/>
            <person name="Scheffler B.E."/>
            <person name="Wen L."/>
            <person name="Saski C.A."/>
            <person name="Grover C.E."/>
            <person name="Hu G."/>
            <person name="Conover J.L."/>
            <person name="Carlson J.W."/>
            <person name="Shu S."/>
            <person name="Boston L.B."/>
            <person name="Williams M."/>
            <person name="Peterson D.G."/>
            <person name="McGee K."/>
            <person name="Jones D.C."/>
            <person name="Wendel J.F."/>
            <person name="Stelly D.M."/>
            <person name="Grimwood J."/>
            <person name="Schmutz J."/>
        </authorList>
    </citation>
    <scope>NUCLEOTIDE SEQUENCE [LARGE SCALE GENOMIC DNA]</scope>
    <source>
        <strain evidence="10">cv. 3-79</strain>
    </source>
</reference>
<dbReference type="InterPro" id="IPR004416">
    <property type="entry name" value="MnmG"/>
</dbReference>
<evidence type="ECO:0000256" key="5">
    <source>
        <dbReference type="ARBA" id="ARBA00022694"/>
    </source>
</evidence>
<dbReference type="Pfam" id="PF21680">
    <property type="entry name" value="GIDA_C_1st"/>
    <property type="match status" value="1"/>
</dbReference>
<dbReference type="InterPro" id="IPR049312">
    <property type="entry name" value="GIDA_C_N"/>
</dbReference>
<dbReference type="AlphaFoldDB" id="A0A5J5PX32"/>
<dbReference type="InterPro" id="IPR044920">
    <property type="entry name" value="MnmG_C_subdom_sf"/>
</dbReference>
<evidence type="ECO:0000256" key="4">
    <source>
        <dbReference type="ARBA" id="ARBA00022630"/>
    </source>
</evidence>
<evidence type="ECO:0000256" key="6">
    <source>
        <dbReference type="ARBA" id="ARBA00022827"/>
    </source>
</evidence>
<dbReference type="NCBIfam" id="TIGR00136">
    <property type="entry name" value="mnmG_gidA"/>
    <property type="match status" value="1"/>
</dbReference>
<dbReference type="OrthoDB" id="3329at2759"/>
<dbReference type="EMBL" id="CM018223">
    <property type="protein sequence ID" value="KAB2011218.1"/>
    <property type="molecule type" value="Genomic_DNA"/>
</dbReference>
<evidence type="ECO:0000256" key="2">
    <source>
        <dbReference type="ARBA" id="ARBA00007653"/>
    </source>
</evidence>
<keyword evidence="10" id="KW-1185">Reference proteome</keyword>
<sequence length="697" mass="78220">MSILSVHLSRLTRHHFPFSSLLFPSSRPYYHACAPSRRNLRFSVIKRFPFRCICSFPATNSIADRNRNVEVGEEKYDVIVVGGGHAGCEAALASARLGAKTLLLTLNIDRIAWQPCNPAVGGLAKSQLVHEVDALGGEIGKVADRCYLQKRVLNVSRGPAVRALRAQTDKREYAMQMKNVVESTPNLSIREAMVTDILLGKNDNVEGVCTFFGMNFYAPAVILTTGTFMSGKIWVGRTSMPAGRAGESASHGLTENLQRLGFESDRLKTGTPARVDCRTVDFSVLEPQLGDEEVSWFSFDPDFHIEKEQMCCYLTRTTKSTHQLIKDNLHETPTYGGWVEAKGPRYCPSIEDKIVRFQDKESHQIFLEPEGRTVPELYVQGFSTGLPERLQLPLLRTLPGLENCSMLRPAYAVEYDYLPAHQCSRSLMTKKIDGLFFSGQINGTTGYEEAAAQGIISGINAARHSDGKPLIVLERESSYIGTLIDDLVTKDLREPYRMLTSRSEHRLLLRSDNADSRLTPLGREIGLIDDRRWKIYQDKQARISDEKKRLKTVRISGGDLAADVSHFSGQPVKESSTLESLLKKPHIEYKLLDKHGFGNEMLSRTEKECVEIDIKYEGFIIRQRNQLQQVRPQTIGQASRVGGVSPADITALMIILETKRRKAQEVRRHQIRASVMVDTVENLSDTLTEAVEQFRNT</sequence>
<keyword evidence="4" id="KW-0285">Flavoprotein</keyword>
<dbReference type="InterPro" id="IPR002218">
    <property type="entry name" value="MnmG-rel"/>
</dbReference>
<proteinExistence type="inferred from homology"/>
<dbReference type="GO" id="GO:0050660">
    <property type="term" value="F:flavin adenine dinucleotide binding"/>
    <property type="evidence" value="ECO:0007669"/>
    <property type="project" value="InterPro"/>
</dbReference>
<comment type="cofactor">
    <cofactor evidence="1">
        <name>FAD</name>
        <dbReference type="ChEBI" id="CHEBI:57692"/>
    </cofactor>
</comment>
<evidence type="ECO:0000256" key="7">
    <source>
        <dbReference type="ARBA" id="ARBA00023027"/>
    </source>
</evidence>
<dbReference type="HAMAP" id="MF_00129">
    <property type="entry name" value="MnmG_GidA"/>
    <property type="match status" value="1"/>
</dbReference>
<evidence type="ECO:0000256" key="1">
    <source>
        <dbReference type="ARBA" id="ARBA00001974"/>
    </source>
</evidence>
<dbReference type="GO" id="GO:0030488">
    <property type="term" value="P:tRNA methylation"/>
    <property type="evidence" value="ECO:0007669"/>
    <property type="project" value="TreeGrafter"/>
</dbReference>
<dbReference type="SUPFAM" id="SSF51905">
    <property type="entry name" value="FAD/NAD(P)-binding domain"/>
    <property type="match status" value="1"/>
</dbReference>
<protein>
    <recommendedName>
        <fullName evidence="8">tRNA uridine 5-carboxymethylaminomethyl modification enzyme C-terminal subdomain domain-containing protein</fullName>
    </recommendedName>
</protein>
<keyword evidence="3" id="KW-0963">Cytoplasm</keyword>
<dbReference type="PANTHER" id="PTHR11806">
    <property type="entry name" value="GLUCOSE INHIBITED DIVISION PROTEIN A"/>
    <property type="match status" value="1"/>
</dbReference>
<dbReference type="SMART" id="SM01228">
    <property type="entry name" value="GIDA_assoc_3"/>
    <property type="match status" value="1"/>
</dbReference>
<dbReference type="Gene3D" id="1.10.150.570">
    <property type="entry name" value="GidA associated domain, C-terminal subdomain"/>
    <property type="match status" value="1"/>
</dbReference>
<dbReference type="InterPro" id="IPR047001">
    <property type="entry name" value="MnmG_C_subdom"/>
</dbReference>
<keyword evidence="6" id="KW-0274">FAD</keyword>
<dbReference type="FunFam" id="3.50.50.60:FF:000119">
    <property type="entry name" value="tRNA uridine 5-carboxymethylaminomethyl modification enzyme MnmG"/>
    <property type="match status" value="1"/>
</dbReference>
<dbReference type="Gene3D" id="3.50.50.60">
    <property type="entry name" value="FAD/NAD(P)-binding domain"/>
    <property type="match status" value="2"/>
</dbReference>
<dbReference type="Gene3D" id="1.10.10.1800">
    <property type="entry name" value="tRNA uridine 5-carboxymethylaminomethyl modification enzyme MnmG/GidA"/>
    <property type="match status" value="1"/>
</dbReference>
<evidence type="ECO:0000256" key="3">
    <source>
        <dbReference type="ARBA" id="ARBA00022490"/>
    </source>
</evidence>